<dbReference type="HOGENOM" id="CLU_2887250_0_0_1"/>
<dbReference type="AlphaFoldDB" id="A0A0C3BE01"/>
<sequence>MRISNEACYSPSPRTVGAIISPLFLSLGFPGGEDAKTNGRRGLPKANPEPRFTRVGDEDIATS</sequence>
<gene>
    <name evidence="2" type="ORF">M408DRAFT_284525</name>
</gene>
<evidence type="ECO:0000313" key="2">
    <source>
        <dbReference type="EMBL" id="KIM30369.1"/>
    </source>
</evidence>
<accession>A0A0C3BE01</accession>
<evidence type="ECO:0000313" key="3">
    <source>
        <dbReference type="Proteomes" id="UP000054097"/>
    </source>
</evidence>
<protein>
    <submittedName>
        <fullName evidence="2">Uncharacterized protein</fullName>
    </submittedName>
</protein>
<organism evidence="2 3">
    <name type="scientific">Serendipita vermifera MAFF 305830</name>
    <dbReference type="NCBI Taxonomy" id="933852"/>
    <lineage>
        <taxon>Eukaryota</taxon>
        <taxon>Fungi</taxon>
        <taxon>Dikarya</taxon>
        <taxon>Basidiomycota</taxon>
        <taxon>Agaricomycotina</taxon>
        <taxon>Agaricomycetes</taxon>
        <taxon>Sebacinales</taxon>
        <taxon>Serendipitaceae</taxon>
        <taxon>Serendipita</taxon>
    </lineage>
</organism>
<reference evidence="3" key="2">
    <citation type="submission" date="2015-01" db="EMBL/GenBank/DDBJ databases">
        <title>Evolutionary Origins and Diversification of the Mycorrhizal Mutualists.</title>
        <authorList>
            <consortium name="DOE Joint Genome Institute"/>
            <consortium name="Mycorrhizal Genomics Consortium"/>
            <person name="Kohler A."/>
            <person name="Kuo A."/>
            <person name="Nagy L.G."/>
            <person name="Floudas D."/>
            <person name="Copeland A."/>
            <person name="Barry K.W."/>
            <person name="Cichocki N."/>
            <person name="Veneault-Fourrey C."/>
            <person name="LaButti K."/>
            <person name="Lindquist E.A."/>
            <person name="Lipzen A."/>
            <person name="Lundell T."/>
            <person name="Morin E."/>
            <person name="Murat C."/>
            <person name="Riley R."/>
            <person name="Ohm R."/>
            <person name="Sun H."/>
            <person name="Tunlid A."/>
            <person name="Henrissat B."/>
            <person name="Grigoriev I.V."/>
            <person name="Hibbett D.S."/>
            <person name="Martin F."/>
        </authorList>
    </citation>
    <scope>NUCLEOTIDE SEQUENCE [LARGE SCALE GENOMIC DNA]</scope>
    <source>
        <strain evidence="3">MAFF 305830</strain>
    </source>
</reference>
<feature type="region of interest" description="Disordered" evidence="1">
    <location>
        <begin position="34"/>
        <end position="63"/>
    </location>
</feature>
<name>A0A0C3BE01_SERVB</name>
<evidence type="ECO:0000256" key="1">
    <source>
        <dbReference type="SAM" id="MobiDB-lite"/>
    </source>
</evidence>
<reference evidence="2 3" key="1">
    <citation type="submission" date="2014-04" db="EMBL/GenBank/DDBJ databases">
        <authorList>
            <consortium name="DOE Joint Genome Institute"/>
            <person name="Kuo A."/>
            <person name="Zuccaro A."/>
            <person name="Kohler A."/>
            <person name="Nagy L.G."/>
            <person name="Floudas D."/>
            <person name="Copeland A."/>
            <person name="Barry K.W."/>
            <person name="Cichocki N."/>
            <person name="Veneault-Fourrey C."/>
            <person name="LaButti K."/>
            <person name="Lindquist E.A."/>
            <person name="Lipzen A."/>
            <person name="Lundell T."/>
            <person name="Morin E."/>
            <person name="Murat C."/>
            <person name="Sun H."/>
            <person name="Tunlid A."/>
            <person name="Henrissat B."/>
            <person name="Grigoriev I.V."/>
            <person name="Hibbett D.S."/>
            <person name="Martin F."/>
            <person name="Nordberg H.P."/>
            <person name="Cantor M.N."/>
            <person name="Hua S.X."/>
        </authorList>
    </citation>
    <scope>NUCLEOTIDE SEQUENCE [LARGE SCALE GENOMIC DNA]</scope>
    <source>
        <strain evidence="2 3">MAFF 305830</strain>
    </source>
</reference>
<keyword evidence="3" id="KW-1185">Reference proteome</keyword>
<dbReference type="Proteomes" id="UP000054097">
    <property type="component" value="Unassembled WGS sequence"/>
</dbReference>
<dbReference type="EMBL" id="KN824284">
    <property type="protein sequence ID" value="KIM30369.1"/>
    <property type="molecule type" value="Genomic_DNA"/>
</dbReference>
<proteinExistence type="predicted"/>